<dbReference type="EMBL" id="JAFEJT020000039">
    <property type="protein sequence ID" value="MCH9276444.1"/>
    <property type="molecule type" value="Genomic_DNA"/>
</dbReference>
<dbReference type="NCBIfam" id="TIGR04226">
    <property type="entry name" value="RrgB_K2N_iso_D2"/>
    <property type="match status" value="1"/>
</dbReference>
<dbReference type="InterPro" id="IPR013783">
    <property type="entry name" value="Ig-like_fold"/>
</dbReference>
<dbReference type="InterPro" id="IPR041033">
    <property type="entry name" value="SpaA_PFL_dom_1"/>
</dbReference>
<comment type="caution">
    <text evidence="10">The sequence shown here is derived from an EMBL/GenBank/DDBJ whole genome shotgun (WGS) entry which is preliminary data.</text>
</comment>
<evidence type="ECO:0000313" key="10">
    <source>
        <dbReference type="EMBL" id="MCH9276444.1"/>
    </source>
</evidence>
<feature type="domain" description="SpaA-like prealbumin fold" evidence="9">
    <location>
        <begin position="390"/>
        <end position="475"/>
    </location>
</feature>
<organism evidence="10 11">
    <name type="scientific">Bifidobacterium amazonense</name>
    <dbReference type="NCBI Taxonomy" id="2809027"/>
    <lineage>
        <taxon>Bacteria</taxon>
        <taxon>Bacillati</taxon>
        <taxon>Actinomycetota</taxon>
        <taxon>Actinomycetes</taxon>
        <taxon>Bifidobacteriales</taxon>
        <taxon>Bifidobacteriaceae</taxon>
        <taxon>Bifidobacterium</taxon>
    </lineage>
</organism>
<dbReference type="NCBIfam" id="TIGR01167">
    <property type="entry name" value="LPXTG_anchor"/>
    <property type="match status" value="1"/>
</dbReference>
<evidence type="ECO:0000259" key="9">
    <source>
        <dbReference type="Pfam" id="PF17802"/>
    </source>
</evidence>
<protein>
    <submittedName>
        <fullName evidence="10">Isopeptide-forming domain-containing fimbrial protein</fullName>
    </submittedName>
</protein>
<evidence type="ECO:0000256" key="5">
    <source>
        <dbReference type="SAM" id="MobiDB-lite"/>
    </source>
</evidence>
<evidence type="ECO:0000259" key="8">
    <source>
        <dbReference type="Pfam" id="PF00746"/>
    </source>
</evidence>
<dbReference type="RefSeq" id="WP_241514127.1">
    <property type="nucleotide sequence ID" value="NZ_JAFEJT020000039.1"/>
</dbReference>
<evidence type="ECO:0000256" key="2">
    <source>
        <dbReference type="ARBA" id="ARBA00022525"/>
    </source>
</evidence>
<feature type="compositionally biased region" description="Basic and acidic residues" evidence="5">
    <location>
        <begin position="207"/>
        <end position="221"/>
    </location>
</feature>
<evidence type="ECO:0000313" key="11">
    <source>
        <dbReference type="Proteomes" id="UP000710815"/>
    </source>
</evidence>
<evidence type="ECO:0000256" key="4">
    <source>
        <dbReference type="ARBA" id="ARBA00023088"/>
    </source>
</evidence>
<keyword evidence="6" id="KW-1133">Transmembrane helix</keyword>
<keyword evidence="11" id="KW-1185">Reference proteome</keyword>
<dbReference type="Gene3D" id="2.60.40.10">
    <property type="entry name" value="Immunoglobulins"/>
    <property type="match status" value="1"/>
</dbReference>
<proteinExistence type="predicted"/>
<keyword evidence="4" id="KW-0572">Peptidoglycan-anchor</keyword>
<dbReference type="InterPro" id="IPR019931">
    <property type="entry name" value="LPXTG_anchor"/>
</dbReference>
<feature type="transmembrane region" description="Helical" evidence="6">
    <location>
        <begin position="525"/>
        <end position="544"/>
    </location>
</feature>
<dbReference type="Pfam" id="PF17802">
    <property type="entry name" value="SpaA"/>
    <property type="match status" value="1"/>
</dbReference>
<dbReference type="Proteomes" id="UP000710815">
    <property type="component" value="Unassembled WGS sequence"/>
</dbReference>
<feature type="domain" description="Gram-positive cocci surface proteins LPxTG" evidence="8">
    <location>
        <begin position="509"/>
        <end position="547"/>
    </location>
</feature>
<feature type="signal peptide" evidence="7">
    <location>
        <begin position="1"/>
        <end position="30"/>
    </location>
</feature>
<accession>A0ABS9VWI1</accession>
<keyword evidence="1" id="KW-0134">Cell wall</keyword>
<evidence type="ECO:0000256" key="3">
    <source>
        <dbReference type="ARBA" id="ARBA00022729"/>
    </source>
</evidence>
<name>A0ABS9VWI1_9BIFI</name>
<reference evidence="10 11" key="1">
    <citation type="journal article" date="2021" name="Environ. Microbiol.">
        <title>Genetic insights into the dark matter of the mammalian gut microbiota through targeted genome reconstruction.</title>
        <authorList>
            <person name="Lugli G.A."/>
            <person name="Alessandri G."/>
            <person name="Milani C."/>
            <person name="Viappiani A."/>
            <person name="Fontana F."/>
            <person name="Tarracchini C."/>
            <person name="Mancabelli L."/>
            <person name="Argentini C."/>
            <person name="Ruiz L."/>
            <person name="Margolles A."/>
            <person name="van Sinderen D."/>
            <person name="Turroni F."/>
            <person name="Ventura M."/>
        </authorList>
    </citation>
    <scope>NUCLEOTIDE SEQUENCE [LARGE SCALE GENOMIC DNA]</scope>
    <source>
        <strain evidence="10 11">MA1</strain>
    </source>
</reference>
<gene>
    <name evidence="10" type="ORF">JS533_009225</name>
</gene>
<keyword evidence="3 7" id="KW-0732">Signal</keyword>
<keyword evidence="6" id="KW-0472">Membrane</keyword>
<evidence type="ECO:0000256" key="6">
    <source>
        <dbReference type="SAM" id="Phobius"/>
    </source>
</evidence>
<evidence type="ECO:0000256" key="1">
    <source>
        <dbReference type="ARBA" id="ARBA00022512"/>
    </source>
</evidence>
<keyword evidence="6" id="KW-0812">Transmembrane</keyword>
<sequence>MKKLGKALLGLVAAVAMLFTGLVAPTTALADVTPATTITIKDVYSGDKYEGWRLLNVTQSADGTNTAYQLNDKYAGTLKDVINAAVPNTVTATSGEELRSQIVNYISKLDTDGVRTFANAVWAKVWDATNNKANTGLESDVSATATQDGDLTINNAASGYYLLAQTENGKTGTGTEDGKAYSLVMLDTKGLANVDVTSKKNIPTFEKKVMDKNDSDNEGKGSESGWQDSADYDVNDTVPFQFTGTMPSDIDEYDTYKYVFHDSMSKGLTFNKDSIKVYLNSVSDINLIDTSSYSVVETDSSPALDDNDGTNFTITFTDLKTATINGTTITLNKDSKIIVQYNGTLNGNALIGATGNPNYAYLEYENNPNDEGKGTSRTKTDKVIVFTYEVDINKVDNNKRPLAGATFKLEKYYTKDGESAPAWHEVGTIQTSLSDGKYVSAFQRVDDGKYRLTETVVPDGYSGIDPIEFTITATHEETSDDPKLQTITINGLTGAQGNTTSGIVSATIENKPGSELPSTGGMGTVVLYALGGAFVVAAGLWFGLRRRFSNR</sequence>
<dbReference type="Gene3D" id="2.60.40.740">
    <property type="match status" value="1"/>
</dbReference>
<evidence type="ECO:0000256" key="7">
    <source>
        <dbReference type="SAM" id="SignalP"/>
    </source>
</evidence>
<dbReference type="Pfam" id="PF00746">
    <property type="entry name" value="Gram_pos_anchor"/>
    <property type="match status" value="1"/>
</dbReference>
<keyword evidence="2" id="KW-0964">Secreted</keyword>
<feature type="region of interest" description="Disordered" evidence="5">
    <location>
        <begin position="207"/>
        <end position="231"/>
    </location>
</feature>
<reference evidence="10 11" key="2">
    <citation type="journal article" date="2021" name="Syst. Appl. Microbiol.">
        <title>Phylogenetic classification of ten novel species belonging to the genus Bifidobacterium comprising B. phasiani sp. nov., B. pongonis sp. nov., B. saguinibicoloris sp. nov., B. colobi sp. nov., B. simiiventris sp. nov., B. santillanense sp. nov., B. miconis sp. nov., B. amazonense sp. nov., B. pluvialisilvae sp. nov., and B. miconisargentati sp. nov.</title>
        <authorList>
            <person name="Lugli G.A."/>
            <person name="Calvete-Torre I."/>
            <person name="Alessandri G."/>
            <person name="Milani C."/>
            <person name="Turroni F."/>
            <person name="Laiolo P."/>
            <person name="Ossiprandi M.C."/>
            <person name="Margolles A."/>
            <person name="Ruiz L."/>
            <person name="Ventura M."/>
        </authorList>
    </citation>
    <scope>NUCLEOTIDE SEQUENCE [LARGE SCALE GENOMIC DNA]</scope>
    <source>
        <strain evidence="10 11">MA1</strain>
    </source>
</reference>
<dbReference type="InterPro" id="IPR026466">
    <property type="entry name" value="Fim_isopep_form_D2_dom"/>
</dbReference>
<feature type="chain" id="PRO_5045568954" evidence="7">
    <location>
        <begin position="31"/>
        <end position="551"/>
    </location>
</feature>